<protein>
    <submittedName>
        <fullName evidence="2">Glyoxylase-like metal-dependent hydrolase (Beta-lactamase superfamily II)</fullName>
    </submittedName>
</protein>
<dbReference type="PANTHER" id="PTHR23131:SF4">
    <property type="entry name" value="METALLO-BETA-LACTAMASE SUPERFAMILY POTEIN"/>
    <property type="match status" value="1"/>
</dbReference>
<accession>A0ABS4SM94</accession>
<name>A0ABS4SM94_9PROT</name>
<proteinExistence type="predicted"/>
<evidence type="ECO:0000313" key="2">
    <source>
        <dbReference type="EMBL" id="MBP2293685.1"/>
    </source>
</evidence>
<organism evidence="2 3">
    <name type="scientific">Azospirillum rugosum</name>
    <dbReference type="NCBI Taxonomy" id="416170"/>
    <lineage>
        <taxon>Bacteria</taxon>
        <taxon>Pseudomonadati</taxon>
        <taxon>Pseudomonadota</taxon>
        <taxon>Alphaproteobacteria</taxon>
        <taxon>Rhodospirillales</taxon>
        <taxon>Azospirillaceae</taxon>
        <taxon>Azospirillum</taxon>
    </lineage>
</organism>
<dbReference type="SMART" id="SM00849">
    <property type="entry name" value="Lactamase_B"/>
    <property type="match status" value="1"/>
</dbReference>
<dbReference type="Proteomes" id="UP000781958">
    <property type="component" value="Unassembled WGS sequence"/>
</dbReference>
<feature type="domain" description="Metallo-beta-lactamase" evidence="1">
    <location>
        <begin position="41"/>
        <end position="259"/>
    </location>
</feature>
<dbReference type="SUPFAM" id="SSF56281">
    <property type="entry name" value="Metallo-hydrolase/oxidoreductase"/>
    <property type="match status" value="1"/>
</dbReference>
<dbReference type="Pfam" id="PF00753">
    <property type="entry name" value="Lactamase_B"/>
    <property type="match status" value="1"/>
</dbReference>
<dbReference type="InterPro" id="IPR050662">
    <property type="entry name" value="Sec-metab_biosynth-thioest"/>
</dbReference>
<evidence type="ECO:0000259" key="1">
    <source>
        <dbReference type="SMART" id="SM00849"/>
    </source>
</evidence>
<dbReference type="Gene3D" id="3.60.15.10">
    <property type="entry name" value="Ribonuclease Z/Hydroxyacylglutathione hydrolase-like"/>
    <property type="match status" value="1"/>
</dbReference>
<sequence length="347" mass="38272">MQPEPETLRFPFAEPPPFGEPVPVAPGILWLRLPLPYALDHVNLYLLEDGDGWALFDTGLGDERSRTLWAAVLAGALGGRPITRIVVSHCHPDHVGLAGWFDERFAPPVHMTEAEYLTTRVYRQDTDDERSRAAVARFYRSCGLGEDAVAGLLGRGLRYLTQTTGLPPAFEPLVAGRTLRLGGRDWRILTGGGHSPDQAMLWCEADGLFLAADQVLERISPNVSVQPMQPNADPLSQYRDSLRELMETIPPNTLVLPSHRRPFLGLHQRARELDAHHEDRCARIAAACRPAPLTCAQVVPVIFHRALDSHQLGFAVGEALAHLNHMIANGVLAVETGKDGIHTYRTL</sequence>
<dbReference type="Pfam" id="PF21221">
    <property type="entry name" value="B_lactamase-like_C"/>
    <property type="match status" value="1"/>
</dbReference>
<evidence type="ECO:0000313" key="3">
    <source>
        <dbReference type="Proteomes" id="UP000781958"/>
    </source>
</evidence>
<dbReference type="InterPro" id="IPR036866">
    <property type="entry name" value="RibonucZ/Hydroxyglut_hydro"/>
</dbReference>
<dbReference type="Gene3D" id="1.10.10.10">
    <property type="entry name" value="Winged helix-like DNA-binding domain superfamily/Winged helix DNA-binding domain"/>
    <property type="match status" value="1"/>
</dbReference>
<dbReference type="InterPro" id="IPR048933">
    <property type="entry name" value="B_lactamase-like_C"/>
</dbReference>
<reference evidence="2 3" key="1">
    <citation type="submission" date="2021-03" db="EMBL/GenBank/DDBJ databases">
        <title>Genomic Encyclopedia of Type Strains, Phase III (KMG-III): the genomes of soil and plant-associated and newly described type strains.</title>
        <authorList>
            <person name="Whitman W."/>
        </authorList>
    </citation>
    <scope>NUCLEOTIDE SEQUENCE [LARGE SCALE GENOMIC DNA]</scope>
    <source>
        <strain evidence="2 3">IMMIB AFH-6</strain>
    </source>
</reference>
<dbReference type="InterPro" id="IPR036388">
    <property type="entry name" value="WH-like_DNA-bd_sf"/>
</dbReference>
<gene>
    <name evidence="2" type="ORF">J2851_003469</name>
</gene>
<keyword evidence="3" id="KW-1185">Reference proteome</keyword>
<comment type="caution">
    <text evidence="2">The sequence shown here is derived from an EMBL/GenBank/DDBJ whole genome shotgun (WGS) entry which is preliminary data.</text>
</comment>
<dbReference type="RefSeq" id="WP_209767612.1">
    <property type="nucleotide sequence ID" value="NZ_JAGINP010000012.1"/>
</dbReference>
<dbReference type="PANTHER" id="PTHR23131">
    <property type="entry name" value="ENDORIBONUCLEASE LACTB2"/>
    <property type="match status" value="1"/>
</dbReference>
<dbReference type="EMBL" id="JAGINP010000012">
    <property type="protein sequence ID" value="MBP2293685.1"/>
    <property type="molecule type" value="Genomic_DNA"/>
</dbReference>
<dbReference type="InterPro" id="IPR001279">
    <property type="entry name" value="Metallo-B-lactamas"/>
</dbReference>